<dbReference type="EMBL" id="CP027541">
    <property type="protein sequence ID" value="AWT52589.1"/>
    <property type="molecule type" value="Genomic_DNA"/>
</dbReference>
<evidence type="ECO:0000313" key="2">
    <source>
        <dbReference type="EMBL" id="AWT52589.1"/>
    </source>
</evidence>
<reference evidence="2 3" key="1">
    <citation type="journal article" date="2013" name="Genome Announc.">
        <title>Draft genome sequence of MKD8, a conjugal recipient Mycobacterium smegmatis strain.</title>
        <authorList>
            <person name="Gray T.A."/>
            <person name="Palumbo M.J."/>
            <person name="Derbyshire K.M."/>
        </authorList>
    </citation>
    <scope>NUCLEOTIDE SEQUENCE [LARGE SCALE GENOMIC DNA]</scope>
    <source>
        <strain evidence="2 3">MKD8</strain>
    </source>
</reference>
<evidence type="ECO:0000313" key="3">
    <source>
        <dbReference type="Proteomes" id="UP000011200"/>
    </source>
</evidence>
<feature type="compositionally biased region" description="Polar residues" evidence="1">
    <location>
        <begin position="120"/>
        <end position="135"/>
    </location>
</feature>
<gene>
    <name evidence="2" type="ORF">D806_016050</name>
</gene>
<feature type="region of interest" description="Disordered" evidence="1">
    <location>
        <begin position="111"/>
        <end position="200"/>
    </location>
</feature>
<organism evidence="2 3">
    <name type="scientific">Mycolicibacterium smegmatis (strain MKD8)</name>
    <name type="common">Mycobacterium smegmatis</name>
    <dbReference type="NCBI Taxonomy" id="1214915"/>
    <lineage>
        <taxon>Bacteria</taxon>
        <taxon>Bacillati</taxon>
        <taxon>Actinomycetota</taxon>
        <taxon>Actinomycetes</taxon>
        <taxon>Mycobacteriales</taxon>
        <taxon>Mycobacteriaceae</taxon>
        <taxon>Mycolicibacterium</taxon>
    </lineage>
</organism>
<dbReference type="RefSeq" id="WP_051065142.1">
    <property type="nucleotide sequence ID" value="NZ_CP027541.1"/>
</dbReference>
<name>A0A2U9PLG6_MYCSE</name>
<sequence>MGIKRTTIKLLGNRPKTHYTAVPNALILDTDLTSDARLLGIYLRSLPDGWEINQEQIAAALGWPTNSKRVVNARRNLIERGWLRHTERRGPRGGVYQHEYAMLRDRRFNGVESTPVDEPASTTSRVKSTPVTRVESTPLPKEQSNQETAAADRPQPIPDEEPIPTAVSEVDFNPWDNPDPSSETPAAKERPGGPWASLDELFAAQPTTVVSDQWSPDF</sequence>
<reference evidence="3" key="2">
    <citation type="submission" date="2018-03" db="EMBL/GenBank/DDBJ databases">
        <authorList>
            <person name="Derbyshire K."/>
            <person name="Gray T.A."/>
            <person name="Champion M."/>
        </authorList>
    </citation>
    <scope>NUCLEOTIDE SEQUENCE [LARGE SCALE GENOMIC DNA]</scope>
    <source>
        <strain evidence="3">MKD8</strain>
    </source>
</reference>
<proteinExistence type="predicted"/>
<dbReference type="Proteomes" id="UP000011200">
    <property type="component" value="Chromosome"/>
</dbReference>
<protein>
    <recommendedName>
        <fullName evidence="4">Helix-turn-helix domain-containing protein</fullName>
    </recommendedName>
</protein>
<evidence type="ECO:0008006" key="4">
    <source>
        <dbReference type="Google" id="ProtNLM"/>
    </source>
</evidence>
<dbReference type="AlphaFoldDB" id="A0A2U9PLG6"/>
<evidence type="ECO:0000256" key="1">
    <source>
        <dbReference type="SAM" id="MobiDB-lite"/>
    </source>
</evidence>
<accession>A0A2U9PLG6</accession>